<dbReference type="InterPro" id="IPR035959">
    <property type="entry name" value="RutC-like_sf"/>
</dbReference>
<dbReference type="FunFam" id="3.30.1330.40:FF:000001">
    <property type="entry name" value="L-PSP family endoribonuclease"/>
    <property type="match status" value="1"/>
</dbReference>
<keyword evidence="3" id="KW-1185">Reference proteome</keyword>
<dbReference type="OrthoDB" id="9803101at2"/>
<dbReference type="RefSeq" id="WP_069974285.1">
    <property type="nucleotide sequence ID" value="NZ_CP017269.1"/>
</dbReference>
<dbReference type="PANTHER" id="PTHR11803">
    <property type="entry name" value="2-IMINOBUTANOATE/2-IMINOPROPANOATE DEAMINASE RIDA"/>
    <property type="match status" value="1"/>
</dbReference>
<reference evidence="2 3" key="1">
    <citation type="submission" date="2016-09" db="EMBL/GenBank/DDBJ databases">
        <title>Genomic analysis reveals versatility of anaerobic energy metabolism of Geosporobacter ferrireducens IRF9 of phylum Firmicutes.</title>
        <authorList>
            <person name="Kim S.-J."/>
        </authorList>
    </citation>
    <scope>NUCLEOTIDE SEQUENCE [LARGE SCALE GENOMIC DNA]</scope>
    <source>
        <strain evidence="2 3">IRF9</strain>
    </source>
</reference>
<evidence type="ECO:0008006" key="4">
    <source>
        <dbReference type="Google" id="ProtNLM"/>
    </source>
</evidence>
<sequence>MSKKAVHPECSPIPAGPYTPALIAGDFVFVSGQTPEKPGTDEMVQGDIKVQTRQVMENIQNILAAAGCTMNNVVKVHACLVNMRDFAGYNEVYKQFFSKPYPTRTTVECGVAGGCLVEIDVIALRPAEK</sequence>
<dbReference type="Pfam" id="PF01042">
    <property type="entry name" value="Ribonuc_L-PSP"/>
    <property type="match status" value="1"/>
</dbReference>
<dbReference type="STRING" id="1424294.Gferi_03425"/>
<organism evidence="2 3">
    <name type="scientific">Geosporobacter ferrireducens</name>
    <dbReference type="NCBI Taxonomy" id="1424294"/>
    <lineage>
        <taxon>Bacteria</taxon>
        <taxon>Bacillati</taxon>
        <taxon>Bacillota</taxon>
        <taxon>Clostridia</taxon>
        <taxon>Peptostreptococcales</taxon>
        <taxon>Thermotaleaceae</taxon>
        <taxon>Geosporobacter</taxon>
    </lineage>
</organism>
<dbReference type="KEGG" id="gfe:Gferi_03425"/>
<protein>
    <recommendedName>
        <fullName evidence="4">Reactive intermediate/imine deaminase</fullName>
    </recommendedName>
</protein>
<dbReference type="CDD" id="cd00448">
    <property type="entry name" value="YjgF_YER057c_UK114_family"/>
    <property type="match status" value="1"/>
</dbReference>
<dbReference type="Gene3D" id="3.30.1330.40">
    <property type="entry name" value="RutC-like"/>
    <property type="match status" value="1"/>
</dbReference>
<dbReference type="InterPro" id="IPR006175">
    <property type="entry name" value="YjgF/YER057c/UK114"/>
</dbReference>
<evidence type="ECO:0000313" key="3">
    <source>
        <dbReference type="Proteomes" id="UP000095743"/>
    </source>
</evidence>
<name>A0A1D8GCS8_9FIRM</name>
<dbReference type="GO" id="GO:0019239">
    <property type="term" value="F:deaminase activity"/>
    <property type="evidence" value="ECO:0007669"/>
    <property type="project" value="TreeGrafter"/>
</dbReference>
<dbReference type="Proteomes" id="UP000095743">
    <property type="component" value="Chromosome"/>
</dbReference>
<dbReference type="InterPro" id="IPR006056">
    <property type="entry name" value="RidA"/>
</dbReference>
<dbReference type="NCBIfam" id="TIGR00004">
    <property type="entry name" value="Rid family detoxifying hydrolase"/>
    <property type="match status" value="1"/>
</dbReference>
<dbReference type="PANTHER" id="PTHR11803:SF58">
    <property type="entry name" value="PROTEIN HMF1-RELATED"/>
    <property type="match status" value="1"/>
</dbReference>
<evidence type="ECO:0000313" key="2">
    <source>
        <dbReference type="EMBL" id="AOT68709.1"/>
    </source>
</evidence>
<dbReference type="SUPFAM" id="SSF55298">
    <property type="entry name" value="YjgF-like"/>
    <property type="match status" value="1"/>
</dbReference>
<comment type="similarity">
    <text evidence="1">Belongs to the RutC family.</text>
</comment>
<dbReference type="AlphaFoldDB" id="A0A1D8GCS8"/>
<dbReference type="EMBL" id="CP017269">
    <property type="protein sequence ID" value="AOT68709.1"/>
    <property type="molecule type" value="Genomic_DNA"/>
</dbReference>
<dbReference type="GO" id="GO:0005829">
    <property type="term" value="C:cytosol"/>
    <property type="evidence" value="ECO:0007669"/>
    <property type="project" value="TreeGrafter"/>
</dbReference>
<proteinExistence type="inferred from homology"/>
<accession>A0A1D8GCS8</accession>
<evidence type="ECO:0000256" key="1">
    <source>
        <dbReference type="ARBA" id="ARBA00010552"/>
    </source>
</evidence>
<gene>
    <name evidence="2" type="ORF">Gferi_03425</name>
</gene>